<dbReference type="RefSeq" id="WP_210802725.1">
    <property type="nucleotide sequence ID" value="NZ_JAGQDE010000011.1"/>
</dbReference>
<gene>
    <name evidence="2" type="ORF">KAK06_13945</name>
</gene>
<name>A0A940YL98_9BURK</name>
<feature type="signal peptide" evidence="1">
    <location>
        <begin position="1"/>
        <end position="22"/>
    </location>
</feature>
<dbReference type="AlphaFoldDB" id="A0A940YL98"/>
<proteinExistence type="predicted"/>
<keyword evidence="1" id="KW-0732">Signal</keyword>
<feature type="chain" id="PRO_5037520303" description="DUF3455 domain-containing protein" evidence="1">
    <location>
        <begin position="23"/>
        <end position="161"/>
    </location>
</feature>
<evidence type="ECO:0008006" key="4">
    <source>
        <dbReference type="Google" id="ProtNLM"/>
    </source>
</evidence>
<evidence type="ECO:0000256" key="1">
    <source>
        <dbReference type="SAM" id="SignalP"/>
    </source>
</evidence>
<comment type="caution">
    <text evidence="2">The sequence shown here is derived from an EMBL/GenBank/DDBJ whole genome shotgun (WGS) entry which is preliminary data.</text>
</comment>
<evidence type="ECO:0000313" key="2">
    <source>
        <dbReference type="EMBL" id="MBQ0960051.1"/>
    </source>
</evidence>
<accession>A0A940YL98</accession>
<organism evidence="2 3">
    <name type="scientific">Ideonella aquatica</name>
    <dbReference type="NCBI Taxonomy" id="2824119"/>
    <lineage>
        <taxon>Bacteria</taxon>
        <taxon>Pseudomonadati</taxon>
        <taxon>Pseudomonadota</taxon>
        <taxon>Betaproteobacteria</taxon>
        <taxon>Burkholderiales</taxon>
        <taxon>Sphaerotilaceae</taxon>
        <taxon>Ideonella</taxon>
    </lineage>
</organism>
<evidence type="ECO:0000313" key="3">
    <source>
        <dbReference type="Proteomes" id="UP000678374"/>
    </source>
</evidence>
<dbReference type="Proteomes" id="UP000678374">
    <property type="component" value="Unassembled WGS sequence"/>
</dbReference>
<dbReference type="EMBL" id="JAGQDE010000011">
    <property type="protein sequence ID" value="MBQ0960051.1"/>
    <property type="molecule type" value="Genomic_DNA"/>
</dbReference>
<sequence length="161" mass="16543">MRPAGWALLAATVLASAAQASAAAPAAALWPDATEHWVASSTTALSITGPVQVSGRRLVFGNGAGLALEGPAPSVSFADQGERVQAAVLRVSGPADPVLLNKNRLCGSAAKPRAVTYIALWRPEPLSAGESPRAMAAFSGERAPASTADPSLCGIYYYERR</sequence>
<reference evidence="2" key="1">
    <citation type="submission" date="2021-04" db="EMBL/GenBank/DDBJ databases">
        <title>The genome sequence of Ideonella sp. 4Y11.</title>
        <authorList>
            <person name="Liu Y."/>
        </authorList>
    </citation>
    <scope>NUCLEOTIDE SEQUENCE</scope>
    <source>
        <strain evidence="2">4Y11</strain>
    </source>
</reference>
<protein>
    <recommendedName>
        <fullName evidence="4">DUF3455 domain-containing protein</fullName>
    </recommendedName>
</protein>
<keyword evidence="3" id="KW-1185">Reference proteome</keyword>